<gene>
    <name evidence="2" type="ORF">B0T15DRAFT_179804</name>
</gene>
<feature type="region of interest" description="Disordered" evidence="1">
    <location>
        <begin position="491"/>
        <end position="511"/>
    </location>
</feature>
<dbReference type="Proteomes" id="UP001273166">
    <property type="component" value="Unassembled WGS sequence"/>
</dbReference>
<keyword evidence="3" id="KW-1185">Reference proteome</keyword>
<dbReference type="AlphaFoldDB" id="A0AAJ0GWK6"/>
<reference evidence="2" key="2">
    <citation type="submission" date="2023-06" db="EMBL/GenBank/DDBJ databases">
        <authorList>
            <consortium name="Lawrence Berkeley National Laboratory"/>
            <person name="Mondo S.J."/>
            <person name="Hensen N."/>
            <person name="Bonometti L."/>
            <person name="Westerberg I."/>
            <person name="Brannstrom I.O."/>
            <person name="Guillou S."/>
            <person name="Cros-Aarteil S."/>
            <person name="Calhoun S."/>
            <person name="Haridas S."/>
            <person name="Kuo A."/>
            <person name="Pangilinan J."/>
            <person name="Riley R."/>
            <person name="Labutti K."/>
            <person name="Andreopoulos B."/>
            <person name="Lipzen A."/>
            <person name="Chen C."/>
            <person name="Yanf M."/>
            <person name="Daum C."/>
            <person name="Ng V."/>
            <person name="Clum A."/>
            <person name="Steindorff A."/>
            <person name="Ohm R."/>
            <person name="Martin F."/>
            <person name="Silar P."/>
            <person name="Natvig D."/>
            <person name="Lalanne C."/>
            <person name="Gautier V."/>
            <person name="Ament-Velasquez S.L."/>
            <person name="Kruys A."/>
            <person name="Hutchinson M.I."/>
            <person name="Powell A.J."/>
            <person name="Barry K."/>
            <person name="Miller A.N."/>
            <person name="Grigoriev I.V."/>
            <person name="Debuchy R."/>
            <person name="Gladieux P."/>
            <person name="Thoren M.H."/>
            <person name="Johannesson H."/>
        </authorList>
    </citation>
    <scope>NUCLEOTIDE SEQUENCE</scope>
    <source>
        <strain evidence="2">CBS 333.67</strain>
    </source>
</reference>
<feature type="compositionally biased region" description="Acidic residues" evidence="1">
    <location>
        <begin position="108"/>
        <end position="117"/>
    </location>
</feature>
<evidence type="ECO:0000313" key="3">
    <source>
        <dbReference type="Proteomes" id="UP001273166"/>
    </source>
</evidence>
<reference evidence="2" key="1">
    <citation type="journal article" date="2023" name="Mol. Phylogenet. Evol.">
        <title>Genome-scale phylogeny and comparative genomics of the fungal order Sordariales.</title>
        <authorList>
            <person name="Hensen N."/>
            <person name="Bonometti L."/>
            <person name="Westerberg I."/>
            <person name="Brannstrom I.O."/>
            <person name="Guillou S."/>
            <person name="Cros-Aarteil S."/>
            <person name="Calhoun S."/>
            <person name="Haridas S."/>
            <person name="Kuo A."/>
            <person name="Mondo S."/>
            <person name="Pangilinan J."/>
            <person name="Riley R."/>
            <person name="LaButti K."/>
            <person name="Andreopoulos B."/>
            <person name="Lipzen A."/>
            <person name="Chen C."/>
            <person name="Yan M."/>
            <person name="Daum C."/>
            <person name="Ng V."/>
            <person name="Clum A."/>
            <person name="Steindorff A."/>
            <person name="Ohm R.A."/>
            <person name="Martin F."/>
            <person name="Silar P."/>
            <person name="Natvig D.O."/>
            <person name="Lalanne C."/>
            <person name="Gautier V."/>
            <person name="Ament-Velasquez S.L."/>
            <person name="Kruys A."/>
            <person name="Hutchinson M.I."/>
            <person name="Powell A.J."/>
            <person name="Barry K."/>
            <person name="Miller A.N."/>
            <person name="Grigoriev I.V."/>
            <person name="Debuchy R."/>
            <person name="Gladieux P."/>
            <person name="Hiltunen Thoren M."/>
            <person name="Johannesson H."/>
        </authorList>
    </citation>
    <scope>NUCLEOTIDE SEQUENCE</scope>
    <source>
        <strain evidence="2">CBS 333.67</strain>
    </source>
</reference>
<dbReference type="GeneID" id="87881120"/>
<dbReference type="EMBL" id="JAUDZG010000003">
    <property type="protein sequence ID" value="KAK3307477.1"/>
    <property type="molecule type" value="Genomic_DNA"/>
</dbReference>
<feature type="region of interest" description="Disordered" evidence="1">
    <location>
        <begin position="1"/>
        <end position="23"/>
    </location>
</feature>
<evidence type="ECO:0000313" key="2">
    <source>
        <dbReference type="EMBL" id="KAK3307477.1"/>
    </source>
</evidence>
<name>A0AAJ0GWK6_9PEZI</name>
<sequence>MANPAHRAVPAHLAEHEDDDDAEQRGYVKGTDYALPYFSQWSRLHEGEVDDGLLRHVNCGYLSTHGVPPTLLTLKQHAQALCILIHALNPTLKSGEIAGGDPRARAGEDDDDDDDDASAFRYQLNDAFDFLDDLTVPYTNDDPDHHKPLMALVNEVRGWHEAHGTTYHCPLAETRPRGKGEKQRPYASHHSLVMHANACLERLDHEFSSTGGLLSLLPIPSSSGEEEENDPANADLANARNSLLGQWLLFTQHLVSRMHDLERSYGNALDALAGEAAIPQQHLSRLGPDARTSTTWRGANIAYHPQDRWILVNAGDDVFDYVHQILDRQEALIQAKEKIWRRNGVAGEYIWTHERGGRDYARGIVPVNIVTRYYRLAGRGRNSPLFVLPAWEHHPGVQHTREAEAQPTVVACAQPKFPGRATELEKRFMERINRAQRTEMESLHVMAEVQEVREQVGLLRRENEMLVKTRDALMLAVGEGERGLAEQVHKQKERAGKAEREVREARRERDRAVKRERELKEELQALHMEVRLMRQREREKAKGRDAGVV</sequence>
<accession>A0AAJ0GWK6</accession>
<protein>
    <submittedName>
        <fullName evidence="2">Uncharacterized protein</fullName>
    </submittedName>
</protein>
<comment type="caution">
    <text evidence="2">The sequence shown here is derived from an EMBL/GenBank/DDBJ whole genome shotgun (WGS) entry which is preliminary data.</text>
</comment>
<feature type="region of interest" description="Disordered" evidence="1">
    <location>
        <begin position="94"/>
        <end position="117"/>
    </location>
</feature>
<evidence type="ECO:0000256" key="1">
    <source>
        <dbReference type="SAM" id="MobiDB-lite"/>
    </source>
</evidence>
<proteinExistence type="predicted"/>
<dbReference type="RefSeq" id="XP_062723257.1">
    <property type="nucleotide sequence ID" value="XM_062862291.1"/>
</dbReference>
<organism evidence="2 3">
    <name type="scientific">Chaetomium strumarium</name>
    <dbReference type="NCBI Taxonomy" id="1170767"/>
    <lineage>
        <taxon>Eukaryota</taxon>
        <taxon>Fungi</taxon>
        <taxon>Dikarya</taxon>
        <taxon>Ascomycota</taxon>
        <taxon>Pezizomycotina</taxon>
        <taxon>Sordariomycetes</taxon>
        <taxon>Sordariomycetidae</taxon>
        <taxon>Sordariales</taxon>
        <taxon>Chaetomiaceae</taxon>
        <taxon>Chaetomium</taxon>
    </lineage>
</organism>